<evidence type="ECO:0000256" key="3">
    <source>
        <dbReference type="SAM" id="SignalP"/>
    </source>
</evidence>
<dbReference type="Pfam" id="PF10342">
    <property type="entry name" value="Kre9_KNH"/>
    <property type="match status" value="1"/>
</dbReference>
<dbReference type="AlphaFoldDB" id="A0A8S8ZVL6"/>
<dbReference type="OMA" id="SFDIYLV"/>
<accession>A0A8S8ZVL6</accession>
<name>A0A8S8ZVL6_SORMA</name>
<organism evidence="5 6">
    <name type="scientific">Sordaria macrospora</name>
    <dbReference type="NCBI Taxonomy" id="5147"/>
    <lineage>
        <taxon>Eukaryota</taxon>
        <taxon>Fungi</taxon>
        <taxon>Dikarya</taxon>
        <taxon>Ascomycota</taxon>
        <taxon>Pezizomycotina</taxon>
        <taxon>Sordariomycetes</taxon>
        <taxon>Sordariomycetidae</taxon>
        <taxon>Sordariales</taxon>
        <taxon>Sordariaceae</taxon>
        <taxon>Sordaria</taxon>
    </lineage>
</organism>
<feature type="domain" description="Yeast cell wall synthesis Kre9/Knh1-like N-terminal" evidence="4">
    <location>
        <begin position="24"/>
        <end position="114"/>
    </location>
</feature>
<keyword evidence="1 3" id="KW-0732">Signal</keyword>
<feature type="region of interest" description="Disordered" evidence="2">
    <location>
        <begin position="112"/>
        <end position="133"/>
    </location>
</feature>
<dbReference type="InterPro" id="IPR018466">
    <property type="entry name" value="Kre9/Knh1-like_N"/>
</dbReference>
<dbReference type="VEuPathDB" id="FungiDB:SMAC_09373"/>
<protein>
    <recommendedName>
        <fullName evidence="4">Yeast cell wall synthesis Kre9/Knh1-like N-terminal domain-containing protein</fullName>
    </recommendedName>
</protein>
<feature type="chain" id="PRO_5035841308" description="Yeast cell wall synthesis Kre9/Knh1-like N-terminal domain-containing protein" evidence="3">
    <location>
        <begin position="19"/>
        <end position="220"/>
    </location>
</feature>
<feature type="compositionally biased region" description="Basic and acidic residues" evidence="2">
    <location>
        <begin position="112"/>
        <end position="125"/>
    </location>
</feature>
<evidence type="ECO:0000256" key="2">
    <source>
        <dbReference type="SAM" id="MobiDB-lite"/>
    </source>
</evidence>
<dbReference type="PANTHER" id="PTHR35185:SF1">
    <property type="entry name" value="UPF0619 GPI-ANCHORED MEMBRANE PROTEIN C1322.10"/>
    <property type="match status" value="1"/>
</dbReference>
<evidence type="ECO:0000256" key="1">
    <source>
        <dbReference type="ARBA" id="ARBA00022729"/>
    </source>
</evidence>
<comment type="caution">
    <text evidence="5">The sequence shown here is derived from an EMBL/GenBank/DDBJ whole genome shotgun (WGS) entry which is preliminary data.</text>
</comment>
<reference evidence="5 6" key="1">
    <citation type="submission" date="2017-07" db="EMBL/GenBank/DDBJ databases">
        <title>Genome sequence of the Sordaria macrospora wild type strain R19027.</title>
        <authorList>
            <person name="Nowrousian M."/>
            <person name="Teichert I."/>
            <person name="Kueck U."/>
        </authorList>
    </citation>
    <scope>NUCLEOTIDE SEQUENCE [LARGE SCALE GENOMIC DNA]</scope>
    <source>
        <strain evidence="5 6">R19027</strain>
        <tissue evidence="5">Mycelium</tissue>
    </source>
</reference>
<feature type="signal peptide" evidence="3">
    <location>
        <begin position="1"/>
        <end position="18"/>
    </location>
</feature>
<dbReference type="Proteomes" id="UP000433876">
    <property type="component" value="Unassembled WGS sequence"/>
</dbReference>
<evidence type="ECO:0000313" key="6">
    <source>
        <dbReference type="Proteomes" id="UP000433876"/>
    </source>
</evidence>
<dbReference type="EMBL" id="NMPR01000045">
    <property type="protein sequence ID" value="KAA8632980.1"/>
    <property type="molecule type" value="Genomic_DNA"/>
</dbReference>
<dbReference type="InterPro" id="IPR052479">
    <property type="entry name" value="GPI-anchor_Adhesion_Reg"/>
</dbReference>
<evidence type="ECO:0000259" key="4">
    <source>
        <dbReference type="Pfam" id="PF10342"/>
    </source>
</evidence>
<evidence type="ECO:0000313" key="5">
    <source>
        <dbReference type="EMBL" id="KAA8632980.1"/>
    </source>
</evidence>
<dbReference type="PANTHER" id="PTHR35185">
    <property type="entry name" value="SERINE/THREONINE-RICH PROTEIN ADG2-RELATED"/>
    <property type="match status" value="1"/>
</dbReference>
<gene>
    <name evidence="5" type="ORF">SMACR_09373</name>
</gene>
<sequence length="220" mass="22128">MRSTTTLLQALFATSALAIQITHPKKNDVVDVKSGVEVSWTTVNTDPKSAHLVLVNMASGHTPYSKDLGEVDLTKGSIIISESDVPNDSAFQFNFQSVESQSTGILAQSEQFEVKNSEDDKKETTTKGAATKTTSAATLVTASESVSATASASESDSEESSSASAVSSVSGASTLATVTGSSTATASGSASATAAPTGAAGKLQSGSFLALAVGLVAVLA</sequence>
<proteinExistence type="predicted"/>